<feature type="compositionally biased region" description="Acidic residues" evidence="6">
    <location>
        <begin position="332"/>
        <end position="342"/>
    </location>
</feature>
<dbReference type="PANTHER" id="PTHR16047">
    <property type="entry name" value="RFWD3 PROTEIN"/>
    <property type="match status" value="1"/>
</dbReference>
<dbReference type="EMBL" id="WHUW01000007">
    <property type="protein sequence ID" value="KAF8444016.1"/>
    <property type="molecule type" value="Genomic_DNA"/>
</dbReference>
<evidence type="ECO:0000256" key="3">
    <source>
        <dbReference type="ARBA" id="ARBA00022833"/>
    </source>
</evidence>
<feature type="region of interest" description="Disordered" evidence="6">
    <location>
        <begin position="576"/>
        <end position="601"/>
    </location>
</feature>
<protein>
    <recommendedName>
        <fullName evidence="7">RING-type domain-containing protein</fullName>
    </recommendedName>
</protein>
<feature type="compositionally biased region" description="Low complexity" evidence="6">
    <location>
        <begin position="587"/>
        <end position="601"/>
    </location>
</feature>
<dbReference type="GO" id="GO:0016567">
    <property type="term" value="P:protein ubiquitination"/>
    <property type="evidence" value="ECO:0007669"/>
    <property type="project" value="InterPro"/>
</dbReference>
<feature type="coiled-coil region" evidence="5">
    <location>
        <begin position="167"/>
        <end position="237"/>
    </location>
</feature>
<dbReference type="InterPro" id="IPR013083">
    <property type="entry name" value="Znf_RING/FYVE/PHD"/>
</dbReference>
<proteinExistence type="predicted"/>
<dbReference type="InterPro" id="IPR001841">
    <property type="entry name" value="Znf_RING"/>
</dbReference>
<evidence type="ECO:0000256" key="1">
    <source>
        <dbReference type="ARBA" id="ARBA00022723"/>
    </source>
</evidence>
<feature type="compositionally biased region" description="Basic and acidic residues" evidence="6">
    <location>
        <begin position="520"/>
        <end position="532"/>
    </location>
</feature>
<feature type="compositionally biased region" description="Polar residues" evidence="6">
    <location>
        <begin position="506"/>
        <end position="518"/>
    </location>
</feature>
<keyword evidence="5" id="KW-0175">Coiled coil</keyword>
<feature type="compositionally biased region" description="Basic and acidic residues" evidence="6">
    <location>
        <begin position="430"/>
        <end position="465"/>
    </location>
</feature>
<sequence length="601" mass="66917">MLVLGPNSTCDVCLECYTTGVNVPHAISCGHVFCQKCLDHLMQQKCPLCRERFSPRDIRKLHVDRDPSTIAAVDSPSEPVVIAPQIDNESQRLLDDITRIVKEGGKVNEIRRVIDECRAYYKAQPGNQYTSVRVSCLLLHNLLEAQRKLVMQAEQIRETTATRDEIRDRLTSELEAVQLKYEDLERTSRDEKDTALAIEKSLREHYDQMNSFWKGWMETVNHECRSLREELDRCRSSRTMAPPPPPPRAVELQYFYRKEPKRSYSGSGDLSLSQVETAKGKVIDDEYDFHLSPLAEVTAPLISTAPSLMALADDFDPDEIVKAKRAKSPIQEEPEPESELDDPGNATAMAYPFPAHLQPPTTKVDPIPIPSRTPLSRQSSVMAMSITADPWPSNISCSKPRDDVVMSSQPPSPNHQPSSDRLAMPQGSRASKEGYTREITDLKRRDSTGMGAKDHLVSKLHDLLDSPRPTSSLHGHMQSRVDLPDPMLPLRPSSRVTVPSRPSSTAQGLGSSSTTSITHYPDDPHGASDRKPLVRASDAAMQLEKERLERRRLRETSNSLKDATNVLVDVCHLTRHRSKGGGGGGKTKAAYSASASAEMYA</sequence>
<evidence type="ECO:0000256" key="2">
    <source>
        <dbReference type="ARBA" id="ARBA00022771"/>
    </source>
</evidence>
<evidence type="ECO:0000256" key="4">
    <source>
        <dbReference type="PROSITE-ProRule" id="PRU00175"/>
    </source>
</evidence>
<evidence type="ECO:0000256" key="5">
    <source>
        <dbReference type="SAM" id="Coils"/>
    </source>
</evidence>
<keyword evidence="2 4" id="KW-0863">Zinc-finger</keyword>
<organism evidence="8 9">
    <name type="scientific">Boletus edulis BED1</name>
    <dbReference type="NCBI Taxonomy" id="1328754"/>
    <lineage>
        <taxon>Eukaryota</taxon>
        <taxon>Fungi</taxon>
        <taxon>Dikarya</taxon>
        <taxon>Basidiomycota</taxon>
        <taxon>Agaricomycotina</taxon>
        <taxon>Agaricomycetes</taxon>
        <taxon>Agaricomycetidae</taxon>
        <taxon>Boletales</taxon>
        <taxon>Boletineae</taxon>
        <taxon>Boletaceae</taxon>
        <taxon>Boletoideae</taxon>
        <taxon>Boletus</taxon>
    </lineage>
</organism>
<dbReference type="Proteomes" id="UP001194468">
    <property type="component" value="Unassembled WGS sequence"/>
</dbReference>
<keyword evidence="3" id="KW-0862">Zinc</keyword>
<feature type="region of interest" description="Disordered" evidence="6">
    <location>
        <begin position="323"/>
        <end position="534"/>
    </location>
</feature>
<name>A0AAD4GHH4_BOLED</name>
<dbReference type="PROSITE" id="PS50089">
    <property type="entry name" value="ZF_RING_2"/>
    <property type="match status" value="1"/>
</dbReference>
<gene>
    <name evidence="8" type="ORF">L210DRAFT_3533508</name>
</gene>
<dbReference type="GO" id="GO:0008270">
    <property type="term" value="F:zinc ion binding"/>
    <property type="evidence" value="ECO:0007669"/>
    <property type="project" value="UniProtKB-KW"/>
</dbReference>
<keyword evidence="1" id="KW-0479">Metal-binding</keyword>
<dbReference type="GO" id="GO:0036297">
    <property type="term" value="P:interstrand cross-link repair"/>
    <property type="evidence" value="ECO:0007669"/>
    <property type="project" value="InterPro"/>
</dbReference>
<dbReference type="InterPro" id="IPR017907">
    <property type="entry name" value="Znf_RING_CS"/>
</dbReference>
<comment type="caution">
    <text evidence="8">The sequence shown here is derived from an EMBL/GenBank/DDBJ whole genome shotgun (WGS) entry which is preliminary data.</text>
</comment>
<dbReference type="PROSITE" id="PS00518">
    <property type="entry name" value="ZF_RING_1"/>
    <property type="match status" value="1"/>
</dbReference>
<evidence type="ECO:0000259" key="7">
    <source>
        <dbReference type="PROSITE" id="PS50089"/>
    </source>
</evidence>
<keyword evidence="9" id="KW-1185">Reference proteome</keyword>
<dbReference type="AlphaFoldDB" id="A0AAD4GHH4"/>
<dbReference type="InterPro" id="IPR037381">
    <property type="entry name" value="RFWD3"/>
</dbReference>
<dbReference type="PANTHER" id="PTHR16047:SF7">
    <property type="entry name" value="E3 UBIQUITIN-PROTEIN LIGASE RFWD3"/>
    <property type="match status" value="1"/>
</dbReference>
<dbReference type="GO" id="GO:0004842">
    <property type="term" value="F:ubiquitin-protein transferase activity"/>
    <property type="evidence" value="ECO:0007669"/>
    <property type="project" value="InterPro"/>
</dbReference>
<reference evidence="8" key="1">
    <citation type="submission" date="2019-10" db="EMBL/GenBank/DDBJ databases">
        <authorList>
            <consortium name="DOE Joint Genome Institute"/>
            <person name="Kuo A."/>
            <person name="Miyauchi S."/>
            <person name="Kiss E."/>
            <person name="Drula E."/>
            <person name="Kohler A."/>
            <person name="Sanchez-Garcia M."/>
            <person name="Andreopoulos B."/>
            <person name="Barry K.W."/>
            <person name="Bonito G."/>
            <person name="Buee M."/>
            <person name="Carver A."/>
            <person name="Chen C."/>
            <person name="Cichocki N."/>
            <person name="Clum A."/>
            <person name="Culley D."/>
            <person name="Crous P.W."/>
            <person name="Fauchery L."/>
            <person name="Girlanda M."/>
            <person name="Hayes R."/>
            <person name="Keri Z."/>
            <person name="LaButti K."/>
            <person name="Lipzen A."/>
            <person name="Lombard V."/>
            <person name="Magnuson J."/>
            <person name="Maillard F."/>
            <person name="Morin E."/>
            <person name="Murat C."/>
            <person name="Nolan M."/>
            <person name="Ohm R."/>
            <person name="Pangilinan J."/>
            <person name="Pereira M."/>
            <person name="Perotto S."/>
            <person name="Peter M."/>
            <person name="Riley R."/>
            <person name="Sitrit Y."/>
            <person name="Stielow B."/>
            <person name="Szollosi G."/>
            <person name="Zifcakova L."/>
            <person name="Stursova M."/>
            <person name="Spatafora J.W."/>
            <person name="Tedersoo L."/>
            <person name="Vaario L.-M."/>
            <person name="Yamada A."/>
            <person name="Yan M."/>
            <person name="Wang P."/>
            <person name="Xu J."/>
            <person name="Bruns T."/>
            <person name="Baldrian P."/>
            <person name="Vilgalys R."/>
            <person name="Henrissat B."/>
            <person name="Grigoriev I.V."/>
            <person name="Hibbett D."/>
            <person name="Nagy L.G."/>
            <person name="Martin F.M."/>
        </authorList>
    </citation>
    <scope>NUCLEOTIDE SEQUENCE</scope>
    <source>
        <strain evidence="8">BED1</strain>
    </source>
</reference>
<evidence type="ECO:0000313" key="8">
    <source>
        <dbReference type="EMBL" id="KAF8444016.1"/>
    </source>
</evidence>
<feature type="coiled-coil region" evidence="5">
    <location>
        <begin position="536"/>
        <end position="563"/>
    </location>
</feature>
<evidence type="ECO:0000313" key="9">
    <source>
        <dbReference type="Proteomes" id="UP001194468"/>
    </source>
</evidence>
<evidence type="ECO:0000256" key="6">
    <source>
        <dbReference type="SAM" id="MobiDB-lite"/>
    </source>
</evidence>
<dbReference type="GO" id="GO:0005634">
    <property type="term" value="C:nucleus"/>
    <property type="evidence" value="ECO:0007669"/>
    <property type="project" value="InterPro"/>
</dbReference>
<dbReference type="SMART" id="SM00184">
    <property type="entry name" value="RING"/>
    <property type="match status" value="1"/>
</dbReference>
<feature type="compositionally biased region" description="Polar residues" evidence="6">
    <location>
        <begin position="373"/>
        <end position="382"/>
    </location>
</feature>
<dbReference type="SUPFAM" id="SSF57850">
    <property type="entry name" value="RING/U-box"/>
    <property type="match status" value="1"/>
</dbReference>
<reference evidence="8" key="2">
    <citation type="journal article" date="2020" name="Nat. Commun.">
        <title>Large-scale genome sequencing of mycorrhizal fungi provides insights into the early evolution of symbiotic traits.</title>
        <authorList>
            <person name="Miyauchi S."/>
            <person name="Kiss E."/>
            <person name="Kuo A."/>
            <person name="Drula E."/>
            <person name="Kohler A."/>
            <person name="Sanchez-Garcia M."/>
            <person name="Morin E."/>
            <person name="Andreopoulos B."/>
            <person name="Barry K.W."/>
            <person name="Bonito G."/>
            <person name="Buee M."/>
            <person name="Carver A."/>
            <person name="Chen C."/>
            <person name="Cichocki N."/>
            <person name="Clum A."/>
            <person name="Culley D."/>
            <person name="Crous P.W."/>
            <person name="Fauchery L."/>
            <person name="Girlanda M."/>
            <person name="Hayes R.D."/>
            <person name="Keri Z."/>
            <person name="LaButti K."/>
            <person name="Lipzen A."/>
            <person name="Lombard V."/>
            <person name="Magnuson J."/>
            <person name="Maillard F."/>
            <person name="Murat C."/>
            <person name="Nolan M."/>
            <person name="Ohm R.A."/>
            <person name="Pangilinan J."/>
            <person name="Pereira M.F."/>
            <person name="Perotto S."/>
            <person name="Peter M."/>
            <person name="Pfister S."/>
            <person name="Riley R."/>
            <person name="Sitrit Y."/>
            <person name="Stielow J.B."/>
            <person name="Szollosi G."/>
            <person name="Zifcakova L."/>
            <person name="Stursova M."/>
            <person name="Spatafora J.W."/>
            <person name="Tedersoo L."/>
            <person name="Vaario L.M."/>
            <person name="Yamada A."/>
            <person name="Yan M."/>
            <person name="Wang P."/>
            <person name="Xu J."/>
            <person name="Bruns T."/>
            <person name="Baldrian P."/>
            <person name="Vilgalys R."/>
            <person name="Dunand C."/>
            <person name="Henrissat B."/>
            <person name="Grigoriev I.V."/>
            <person name="Hibbett D."/>
            <person name="Nagy L.G."/>
            <person name="Martin F.M."/>
        </authorList>
    </citation>
    <scope>NUCLEOTIDE SEQUENCE</scope>
    <source>
        <strain evidence="8">BED1</strain>
    </source>
</reference>
<feature type="compositionally biased region" description="Low complexity" evidence="6">
    <location>
        <begin position="491"/>
        <end position="505"/>
    </location>
</feature>
<dbReference type="Gene3D" id="3.30.40.10">
    <property type="entry name" value="Zinc/RING finger domain, C3HC4 (zinc finger)"/>
    <property type="match status" value="1"/>
</dbReference>
<dbReference type="Pfam" id="PF14634">
    <property type="entry name" value="zf-RING_5"/>
    <property type="match status" value="1"/>
</dbReference>
<feature type="domain" description="RING-type" evidence="7">
    <location>
        <begin position="10"/>
        <end position="50"/>
    </location>
</feature>
<accession>A0AAD4GHH4</accession>